<accession>A0A3A6TMP8</accession>
<organism evidence="2 3">
    <name type="scientific">Parashewanella spongiae</name>
    <dbReference type="NCBI Taxonomy" id="342950"/>
    <lineage>
        <taxon>Bacteria</taxon>
        <taxon>Pseudomonadati</taxon>
        <taxon>Pseudomonadota</taxon>
        <taxon>Gammaproteobacteria</taxon>
        <taxon>Alteromonadales</taxon>
        <taxon>Shewanellaceae</taxon>
        <taxon>Parashewanella</taxon>
    </lineage>
</organism>
<proteinExistence type="predicted"/>
<feature type="domain" description="DUF7661" evidence="1">
    <location>
        <begin position="7"/>
        <end position="73"/>
    </location>
</feature>
<keyword evidence="3" id="KW-1185">Reference proteome</keyword>
<gene>
    <name evidence="2" type="ORF">D5R81_12440</name>
</gene>
<dbReference type="AlphaFoldDB" id="A0A3A6TMP8"/>
<dbReference type="InterPro" id="IPR056078">
    <property type="entry name" value="DUF7661"/>
</dbReference>
<comment type="caution">
    <text evidence="2">The sequence shown here is derived from an EMBL/GenBank/DDBJ whole genome shotgun (WGS) entry which is preliminary data.</text>
</comment>
<reference evidence="2 3" key="1">
    <citation type="submission" date="2018-09" db="EMBL/GenBank/DDBJ databases">
        <title>Phylogeny of the Shewanellaceae, and recommendation for two new genera, Pseudoshewanella and Parashewanella.</title>
        <authorList>
            <person name="Wang G."/>
        </authorList>
    </citation>
    <scope>NUCLEOTIDE SEQUENCE [LARGE SCALE GENOMIC DNA]</scope>
    <source>
        <strain evidence="2 3">KCTC 22492</strain>
    </source>
</reference>
<dbReference type="OrthoDB" id="8758505at2"/>
<dbReference type="Pfam" id="PF24697">
    <property type="entry name" value="DUF7661"/>
    <property type="match status" value="1"/>
</dbReference>
<protein>
    <recommendedName>
        <fullName evidence="1">DUF7661 domain-containing protein</fullName>
    </recommendedName>
</protein>
<evidence type="ECO:0000313" key="2">
    <source>
        <dbReference type="EMBL" id="RJY12419.1"/>
    </source>
</evidence>
<name>A0A3A6TMP8_9GAMM</name>
<dbReference type="RefSeq" id="WP_121853958.1">
    <property type="nucleotide sequence ID" value="NZ_CP037952.1"/>
</dbReference>
<evidence type="ECO:0000313" key="3">
    <source>
        <dbReference type="Proteomes" id="UP000273022"/>
    </source>
</evidence>
<dbReference type="Proteomes" id="UP000273022">
    <property type="component" value="Unassembled WGS sequence"/>
</dbReference>
<dbReference type="EMBL" id="QYYH01000075">
    <property type="protein sequence ID" value="RJY12419.1"/>
    <property type="molecule type" value="Genomic_DNA"/>
</dbReference>
<evidence type="ECO:0000259" key="1">
    <source>
        <dbReference type="Pfam" id="PF24697"/>
    </source>
</evidence>
<sequence>MPVKTLIKFNVFGKSMAVQRKNNEWLLFVDSGTGLRTRVYDVVIPSNLNESELTTYLADIFHENATQNDLGMSQFK</sequence>